<keyword evidence="3 6" id="KW-1133">Transmembrane helix</keyword>
<keyword evidence="8" id="KW-1185">Reference proteome</keyword>
<protein>
    <recommendedName>
        <fullName evidence="9">DUF300-domain-containing protein</fullName>
    </recommendedName>
</protein>
<dbReference type="PANTHER" id="PTHR23423">
    <property type="entry name" value="ORGANIC SOLUTE TRANSPORTER-RELATED"/>
    <property type="match status" value="1"/>
</dbReference>
<evidence type="ECO:0000256" key="6">
    <source>
        <dbReference type="SAM" id="Phobius"/>
    </source>
</evidence>
<dbReference type="InterPro" id="IPR005178">
    <property type="entry name" value="Ostalpha/TMEM184C"/>
</dbReference>
<evidence type="ECO:0000256" key="4">
    <source>
        <dbReference type="ARBA" id="ARBA00023136"/>
    </source>
</evidence>
<dbReference type="EMBL" id="PEDP01000225">
    <property type="protein sequence ID" value="POS86921.1"/>
    <property type="molecule type" value="Genomic_DNA"/>
</dbReference>
<comment type="caution">
    <text evidence="7">The sequence shown here is derived from an EMBL/GenBank/DDBJ whole genome shotgun (WGS) entry which is preliminary data.</text>
</comment>
<reference evidence="7 8" key="1">
    <citation type="submission" date="2017-10" db="EMBL/GenBank/DDBJ databases">
        <title>Development of genomic resources for the powdery mildew, Erysiphe pulchra.</title>
        <authorList>
            <person name="Wadl P.A."/>
            <person name="Mack B.M."/>
            <person name="Moore G."/>
            <person name="Beltz S.B."/>
        </authorList>
    </citation>
    <scope>NUCLEOTIDE SEQUENCE [LARGE SCALE GENOMIC DNA]</scope>
    <source>
        <strain evidence="7">Cflorida</strain>
    </source>
</reference>
<evidence type="ECO:0000256" key="5">
    <source>
        <dbReference type="SAM" id="MobiDB-lite"/>
    </source>
</evidence>
<feature type="transmembrane region" description="Helical" evidence="6">
    <location>
        <begin position="70"/>
        <end position="93"/>
    </location>
</feature>
<dbReference type="OrthoDB" id="5348404at2759"/>
<keyword evidence="4 6" id="KW-0472">Membrane</keyword>
<evidence type="ECO:0000256" key="2">
    <source>
        <dbReference type="ARBA" id="ARBA00022692"/>
    </source>
</evidence>
<feature type="compositionally biased region" description="Acidic residues" evidence="5">
    <location>
        <begin position="287"/>
        <end position="296"/>
    </location>
</feature>
<dbReference type="Proteomes" id="UP000237438">
    <property type="component" value="Unassembled WGS sequence"/>
</dbReference>
<feature type="region of interest" description="Disordered" evidence="5">
    <location>
        <begin position="273"/>
        <end position="296"/>
    </location>
</feature>
<dbReference type="STRING" id="225359.A0A2S4PY20"/>
<feature type="region of interest" description="Disordered" evidence="5">
    <location>
        <begin position="495"/>
        <end position="515"/>
    </location>
</feature>
<evidence type="ECO:0000256" key="3">
    <source>
        <dbReference type="ARBA" id="ARBA00022989"/>
    </source>
</evidence>
<dbReference type="AlphaFoldDB" id="A0A2S4PY20"/>
<feature type="compositionally biased region" description="Polar residues" evidence="5">
    <location>
        <begin position="495"/>
        <end position="506"/>
    </location>
</feature>
<accession>A0A2S4PY20</accession>
<name>A0A2S4PY20_9PEZI</name>
<keyword evidence="2 6" id="KW-0812">Transmembrane</keyword>
<gene>
    <name evidence="7" type="ORF">EPUL_001422</name>
</gene>
<evidence type="ECO:0000256" key="1">
    <source>
        <dbReference type="ARBA" id="ARBA00004141"/>
    </source>
</evidence>
<dbReference type="Pfam" id="PF03619">
    <property type="entry name" value="Solute_trans_a"/>
    <property type="match status" value="1"/>
</dbReference>
<dbReference type="SMART" id="SM01417">
    <property type="entry name" value="Solute_trans_a"/>
    <property type="match status" value="1"/>
</dbReference>
<organism evidence="7 8">
    <name type="scientific">Erysiphe pulchra</name>
    <dbReference type="NCBI Taxonomy" id="225359"/>
    <lineage>
        <taxon>Eukaryota</taxon>
        <taxon>Fungi</taxon>
        <taxon>Dikarya</taxon>
        <taxon>Ascomycota</taxon>
        <taxon>Pezizomycotina</taxon>
        <taxon>Leotiomycetes</taxon>
        <taxon>Erysiphales</taxon>
        <taxon>Erysiphaceae</taxon>
        <taxon>Erysiphe</taxon>
    </lineage>
</organism>
<evidence type="ECO:0008006" key="9">
    <source>
        <dbReference type="Google" id="ProtNLM"/>
    </source>
</evidence>
<feature type="compositionally biased region" description="Low complexity" evidence="5">
    <location>
        <begin position="273"/>
        <end position="282"/>
    </location>
</feature>
<evidence type="ECO:0000313" key="8">
    <source>
        <dbReference type="Proteomes" id="UP000237438"/>
    </source>
</evidence>
<proteinExistence type="predicted"/>
<feature type="transmembrane region" description="Helical" evidence="6">
    <location>
        <begin position="113"/>
        <end position="134"/>
    </location>
</feature>
<sequence length="553" mass="62858">MMYGREPVDHLFPFRNCLPKVDISDPHTFLAIKRGILQYTWLKPVLGFTSLIMKATGIYKEGYLGLDSGYLWSGIAYNLSVTISLYSLGLFWVCMSKDLQPFRPVPKFLCIKLIIFASYWQGFFLSILVWSGAIPDNFEGYSSDNLAMAIQDALICIEMPILLLAIDSTISAARMPIKYALRDALGIRDLIEDTKETFSGNKYKYRFFESGDNILAHEGSSSRVARMMEGMRYERSGRRKYWIPKPGEVNVKTPLLFNDNASFRSQSRYHSSRAISSSSQYSPQDNCDTEDQLTDSEEESLYNKARTLEYGDWNYPVITVQEVTLDRQLNTSPRTVTTSKNRHLLYRTGQSGAQRIDNTNNVVKVINPKHTSDSWESRQIKKKDIRISKLRSFSDKVPNEVIASKGILHSHSSSSSSSTKSDQPQTVDLIVEDTVAEDMLKVRAKKEGSAGWNTVESKRFMRTYGKDTEEDISEGLESSSENNLTKKFQINQDTISQSHSNQNNDIDCSEESQKWGEEIPPLFQLKPKYGITGEAFENVWTGFEPSELPKENP</sequence>
<evidence type="ECO:0000313" key="7">
    <source>
        <dbReference type="EMBL" id="POS86921.1"/>
    </source>
</evidence>
<dbReference type="GO" id="GO:0016020">
    <property type="term" value="C:membrane"/>
    <property type="evidence" value="ECO:0007669"/>
    <property type="project" value="UniProtKB-SubCell"/>
</dbReference>
<comment type="subcellular location">
    <subcellularLocation>
        <location evidence="1">Membrane</location>
        <topology evidence="1">Multi-pass membrane protein</topology>
    </subcellularLocation>
</comment>